<reference evidence="1" key="1">
    <citation type="submission" date="2014-09" db="EMBL/GenBank/DDBJ databases">
        <authorList>
            <person name="Magalhaes I.L.F."/>
            <person name="Oliveira U."/>
            <person name="Santos F.R."/>
            <person name="Vidigal T.H.D.A."/>
            <person name="Brescovit A.D."/>
            <person name="Santos A.J."/>
        </authorList>
    </citation>
    <scope>NUCLEOTIDE SEQUENCE</scope>
    <source>
        <tissue evidence="1">Shoot tissue taken approximately 20 cm above the soil surface</tissue>
    </source>
</reference>
<dbReference type="EMBL" id="GBRH01186415">
    <property type="protein sequence ID" value="JAE11481.1"/>
    <property type="molecule type" value="Transcribed_RNA"/>
</dbReference>
<proteinExistence type="predicted"/>
<reference evidence="1" key="2">
    <citation type="journal article" date="2015" name="Data Brief">
        <title>Shoot transcriptome of the giant reed, Arundo donax.</title>
        <authorList>
            <person name="Barrero R.A."/>
            <person name="Guerrero F.D."/>
            <person name="Moolhuijzen P."/>
            <person name="Goolsby J.A."/>
            <person name="Tidwell J."/>
            <person name="Bellgard S.E."/>
            <person name="Bellgard M.I."/>
        </authorList>
    </citation>
    <scope>NUCLEOTIDE SEQUENCE</scope>
    <source>
        <tissue evidence="1">Shoot tissue taken approximately 20 cm above the soil surface</tissue>
    </source>
</reference>
<evidence type="ECO:0000313" key="1">
    <source>
        <dbReference type="EMBL" id="JAE11481.1"/>
    </source>
</evidence>
<sequence length="54" mass="6669">MSNMYRNEKNLMPSNNMYQKNPIYLQPCRRRILLYNCPKNTQRLPSRDHHPNFM</sequence>
<protein>
    <submittedName>
        <fullName evidence="1">Uncharacterized protein</fullName>
    </submittedName>
</protein>
<name>A0A0A9FMP1_ARUDO</name>
<dbReference type="AlphaFoldDB" id="A0A0A9FMP1"/>
<organism evidence="1">
    <name type="scientific">Arundo donax</name>
    <name type="common">Giant reed</name>
    <name type="synonym">Donax arundinaceus</name>
    <dbReference type="NCBI Taxonomy" id="35708"/>
    <lineage>
        <taxon>Eukaryota</taxon>
        <taxon>Viridiplantae</taxon>
        <taxon>Streptophyta</taxon>
        <taxon>Embryophyta</taxon>
        <taxon>Tracheophyta</taxon>
        <taxon>Spermatophyta</taxon>
        <taxon>Magnoliopsida</taxon>
        <taxon>Liliopsida</taxon>
        <taxon>Poales</taxon>
        <taxon>Poaceae</taxon>
        <taxon>PACMAD clade</taxon>
        <taxon>Arundinoideae</taxon>
        <taxon>Arundineae</taxon>
        <taxon>Arundo</taxon>
    </lineage>
</organism>
<accession>A0A0A9FMP1</accession>